<evidence type="ECO:0000256" key="1">
    <source>
        <dbReference type="SAM" id="MobiDB-lite"/>
    </source>
</evidence>
<feature type="compositionally biased region" description="Polar residues" evidence="1">
    <location>
        <begin position="114"/>
        <end position="137"/>
    </location>
</feature>
<organism evidence="2 3">
    <name type="scientific">Ascobolus immersus RN42</name>
    <dbReference type="NCBI Taxonomy" id="1160509"/>
    <lineage>
        <taxon>Eukaryota</taxon>
        <taxon>Fungi</taxon>
        <taxon>Dikarya</taxon>
        <taxon>Ascomycota</taxon>
        <taxon>Pezizomycotina</taxon>
        <taxon>Pezizomycetes</taxon>
        <taxon>Pezizales</taxon>
        <taxon>Ascobolaceae</taxon>
        <taxon>Ascobolus</taxon>
    </lineage>
</organism>
<accession>A0A3N4H8A6</accession>
<evidence type="ECO:0000313" key="2">
    <source>
        <dbReference type="EMBL" id="RPA71023.1"/>
    </source>
</evidence>
<dbReference type="Proteomes" id="UP000275078">
    <property type="component" value="Unassembled WGS sequence"/>
</dbReference>
<dbReference type="EMBL" id="ML119987">
    <property type="protein sequence ID" value="RPA71023.1"/>
    <property type="molecule type" value="Genomic_DNA"/>
</dbReference>
<protein>
    <submittedName>
        <fullName evidence="2">Uncharacterized protein</fullName>
    </submittedName>
</protein>
<sequence>MSQRSINLPPSLTTGRPSSRNGLLSESPPQMNEQYVQASRQQLSRQYSFEPLAPKQPASAPPPAPVPPTAPQHHRRHRRTRQEQYSQPEQYAPRAPKKHQQRTHIPYRPGHRNSVPQATSQQYPPQPRSTIQQQLPASLSIHRHAPPLPPVTEASFESGSRSDTPRLPVETAFHTPENIAAYLAQSQRPTPPPEAAHPPHEDEDIAFITPAGTLINMFTYHPEVAYISVDDSRGNHLRLAPGEPVTRIFSSFVYQEWHAEPGTEHLRQPRLVQGRSFRYRVSEERKSDAGGRERVSFLDVWCRRDGRVGVAYRNGWIGRGGGVEEDAF</sequence>
<dbReference type="AlphaFoldDB" id="A0A3N4H8A6"/>
<feature type="compositionally biased region" description="Polar residues" evidence="1">
    <location>
        <begin position="1"/>
        <end position="47"/>
    </location>
</feature>
<feature type="compositionally biased region" description="Pro residues" evidence="1">
    <location>
        <begin position="59"/>
        <end position="70"/>
    </location>
</feature>
<gene>
    <name evidence="2" type="ORF">BJ508DRAFT_315988</name>
</gene>
<name>A0A3N4H8A6_ASCIM</name>
<keyword evidence="3" id="KW-1185">Reference proteome</keyword>
<proteinExistence type="predicted"/>
<reference evidence="2 3" key="1">
    <citation type="journal article" date="2018" name="Nat. Ecol. Evol.">
        <title>Pezizomycetes genomes reveal the molecular basis of ectomycorrhizal truffle lifestyle.</title>
        <authorList>
            <person name="Murat C."/>
            <person name="Payen T."/>
            <person name="Noel B."/>
            <person name="Kuo A."/>
            <person name="Morin E."/>
            <person name="Chen J."/>
            <person name="Kohler A."/>
            <person name="Krizsan K."/>
            <person name="Balestrini R."/>
            <person name="Da Silva C."/>
            <person name="Montanini B."/>
            <person name="Hainaut M."/>
            <person name="Levati E."/>
            <person name="Barry K.W."/>
            <person name="Belfiori B."/>
            <person name="Cichocki N."/>
            <person name="Clum A."/>
            <person name="Dockter R.B."/>
            <person name="Fauchery L."/>
            <person name="Guy J."/>
            <person name="Iotti M."/>
            <person name="Le Tacon F."/>
            <person name="Lindquist E.A."/>
            <person name="Lipzen A."/>
            <person name="Malagnac F."/>
            <person name="Mello A."/>
            <person name="Molinier V."/>
            <person name="Miyauchi S."/>
            <person name="Poulain J."/>
            <person name="Riccioni C."/>
            <person name="Rubini A."/>
            <person name="Sitrit Y."/>
            <person name="Splivallo R."/>
            <person name="Traeger S."/>
            <person name="Wang M."/>
            <person name="Zifcakova L."/>
            <person name="Wipf D."/>
            <person name="Zambonelli A."/>
            <person name="Paolocci F."/>
            <person name="Nowrousian M."/>
            <person name="Ottonello S."/>
            <person name="Baldrian P."/>
            <person name="Spatafora J.W."/>
            <person name="Henrissat B."/>
            <person name="Nagy L.G."/>
            <person name="Aury J.M."/>
            <person name="Wincker P."/>
            <person name="Grigoriev I.V."/>
            <person name="Bonfante P."/>
            <person name="Martin F.M."/>
        </authorList>
    </citation>
    <scope>NUCLEOTIDE SEQUENCE [LARGE SCALE GENOMIC DNA]</scope>
    <source>
        <strain evidence="2 3">RN42</strain>
    </source>
</reference>
<feature type="region of interest" description="Disordered" evidence="1">
    <location>
        <begin position="1"/>
        <end position="168"/>
    </location>
</feature>
<evidence type="ECO:0000313" key="3">
    <source>
        <dbReference type="Proteomes" id="UP000275078"/>
    </source>
</evidence>